<dbReference type="InterPro" id="IPR017923">
    <property type="entry name" value="TFIIS_N"/>
</dbReference>
<evidence type="ECO:0000313" key="5">
    <source>
        <dbReference type="Proteomes" id="UP000007264"/>
    </source>
</evidence>
<evidence type="ECO:0000256" key="1">
    <source>
        <dbReference type="PROSITE-ProRule" id="PRU00649"/>
    </source>
</evidence>
<protein>
    <recommendedName>
        <fullName evidence="3">TFIIS N-terminal domain-containing protein</fullName>
    </recommendedName>
</protein>
<dbReference type="GeneID" id="17041142"/>
<dbReference type="GO" id="GO:0005634">
    <property type="term" value="C:nucleus"/>
    <property type="evidence" value="ECO:0007669"/>
    <property type="project" value="UniProtKB-SubCell"/>
</dbReference>
<dbReference type="PROSITE" id="PS51319">
    <property type="entry name" value="TFIIS_N"/>
    <property type="match status" value="1"/>
</dbReference>
<dbReference type="RefSeq" id="XP_005647698.1">
    <property type="nucleotide sequence ID" value="XM_005647641.1"/>
</dbReference>
<dbReference type="Gene3D" id="1.20.930.10">
    <property type="entry name" value="Conserved domain common to transcription factors TFIIS, elongin A, CRSP70"/>
    <property type="match status" value="1"/>
</dbReference>
<dbReference type="EMBL" id="AGSI01000008">
    <property type="protein sequence ID" value="EIE23154.1"/>
    <property type="molecule type" value="Genomic_DNA"/>
</dbReference>
<dbReference type="InterPro" id="IPR035441">
    <property type="entry name" value="TFIIS/LEDGF_dom_sf"/>
</dbReference>
<dbReference type="Pfam" id="PF08711">
    <property type="entry name" value="Med26"/>
    <property type="match status" value="1"/>
</dbReference>
<comment type="caution">
    <text evidence="4">The sequence shown here is derived from an EMBL/GenBank/DDBJ whole genome shotgun (WGS) entry which is preliminary data.</text>
</comment>
<organism evidence="4 5">
    <name type="scientific">Coccomyxa subellipsoidea (strain C-169)</name>
    <name type="common">Green microalga</name>
    <dbReference type="NCBI Taxonomy" id="574566"/>
    <lineage>
        <taxon>Eukaryota</taxon>
        <taxon>Viridiplantae</taxon>
        <taxon>Chlorophyta</taxon>
        <taxon>core chlorophytes</taxon>
        <taxon>Trebouxiophyceae</taxon>
        <taxon>Trebouxiophyceae incertae sedis</taxon>
        <taxon>Coccomyxaceae</taxon>
        <taxon>Coccomyxa</taxon>
        <taxon>Coccomyxa subellipsoidea</taxon>
    </lineage>
</organism>
<dbReference type="KEGG" id="csl:COCSUDRAFT_53525"/>
<name>I0YXN5_COCSC</name>
<dbReference type="Proteomes" id="UP000007264">
    <property type="component" value="Unassembled WGS sequence"/>
</dbReference>
<evidence type="ECO:0000259" key="3">
    <source>
        <dbReference type="PROSITE" id="PS51319"/>
    </source>
</evidence>
<evidence type="ECO:0000313" key="4">
    <source>
        <dbReference type="EMBL" id="EIE23154.1"/>
    </source>
</evidence>
<accession>I0YXN5</accession>
<sequence>MRHAGMQRILAALRGSPAGSGVDEAHLAAAAQVMEQECYSTSASKPVYLSKLAHSSSEAKALSSAAELLAKASTGAATGAQSPDAASLSGKQHRIASRHAQPPRADGTEEESSGRRLHEMCTSIEACVASGGPLDPGVAKVVLEQLSVMRDARVTASLLRETGIGHRVKALSKRPDKVIAAAAKDVIAAWKMTICKASS</sequence>
<dbReference type="SUPFAM" id="SSF47676">
    <property type="entry name" value="Conserved domain common to transcription factors TFIIS, elongin A, CRSP70"/>
    <property type="match status" value="1"/>
</dbReference>
<evidence type="ECO:0000256" key="2">
    <source>
        <dbReference type="SAM" id="MobiDB-lite"/>
    </source>
</evidence>
<proteinExistence type="predicted"/>
<gene>
    <name evidence="4" type="ORF">COCSUDRAFT_53525</name>
</gene>
<comment type="subcellular location">
    <subcellularLocation>
        <location evidence="1">Nucleus</location>
    </subcellularLocation>
</comment>
<dbReference type="AlphaFoldDB" id="I0YXN5"/>
<reference evidence="4 5" key="1">
    <citation type="journal article" date="2012" name="Genome Biol.">
        <title>The genome of the polar eukaryotic microalga coccomyxa subellipsoidea reveals traits of cold adaptation.</title>
        <authorList>
            <person name="Blanc G."/>
            <person name="Agarkova I."/>
            <person name="Grimwood J."/>
            <person name="Kuo A."/>
            <person name="Brueggeman A."/>
            <person name="Dunigan D."/>
            <person name="Gurnon J."/>
            <person name="Ladunga I."/>
            <person name="Lindquist E."/>
            <person name="Lucas S."/>
            <person name="Pangilinan J."/>
            <person name="Proschold T."/>
            <person name="Salamov A."/>
            <person name="Schmutz J."/>
            <person name="Weeks D."/>
            <person name="Yamada T."/>
            <person name="Claverie J.M."/>
            <person name="Grigoriev I."/>
            <person name="Van Etten J."/>
            <person name="Lomsadze A."/>
            <person name="Borodovsky M."/>
        </authorList>
    </citation>
    <scope>NUCLEOTIDE SEQUENCE [LARGE SCALE GENOMIC DNA]</scope>
    <source>
        <strain evidence="4 5">C-169</strain>
    </source>
</reference>
<keyword evidence="1" id="KW-0539">Nucleus</keyword>
<keyword evidence="5" id="KW-1185">Reference proteome</keyword>
<feature type="region of interest" description="Disordered" evidence="2">
    <location>
        <begin position="77"/>
        <end position="116"/>
    </location>
</feature>
<feature type="domain" description="TFIIS N-terminal" evidence="3">
    <location>
        <begin position="119"/>
        <end position="197"/>
    </location>
</feature>